<comment type="caution">
    <text evidence="2">The sequence shown here is derived from an EMBL/GenBank/DDBJ whole genome shotgun (WGS) entry which is preliminary data.</text>
</comment>
<proteinExistence type="predicted"/>
<gene>
    <name evidence="2" type="ORF">NC992_21940</name>
</gene>
<protein>
    <submittedName>
        <fullName evidence="2">Uncharacterized protein</fullName>
    </submittedName>
</protein>
<keyword evidence="1" id="KW-1133">Transmembrane helix</keyword>
<accession>A0ABV0K9V0</accession>
<feature type="transmembrane region" description="Helical" evidence="1">
    <location>
        <begin position="12"/>
        <end position="36"/>
    </location>
</feature>
<keyword evidence="1" id="KW-0812">Transmembrane</keyword>
<sequence>MKDVRPITPTTVWPLRVLGTSVAEAVLIMVGAVLLVEGIDHYQLWQADGI</sequence>
<dbReference type="RefSeq" id="WP_190695180.1">
    <property type="nucleotide sequence ID" value="NZ_JAMPKX010000012.1"/>
</dbReference>
<dbReference type="EMBL" id="JAMPKX010000012">
    <property type="protein sequence ID" value="MEP0949556.1"/>
    <property type="molecule type" value="Genomic_DNA"/>
</dbReference>
<name>A0ABV0K9V0_9CYAN</name>
<dbReference type="Proteomes" id="UP001482513">
    <property type="component" value="Unassembled WGS sequence"/>
</dbReference>
<keyword evidence="3" id="KW-1185">Reference proteome</keyword>
<organism evidence="2 3">
    <name type="scientific">Leptolyngbya subtilissima DQ-A4</name>
    <dbReference type="NCBI Taxonomy" id="2933933"/>
    <lineage>
        <taxon>Bacteria</taxon>
        <taxon>Bacillati</taxon>
        <taxon>Cyanobacteriota</taxon>
        <taxon>Cyanophyceae</taxon>
        <taxon>Leptolyngbyales</taxon>
        <taxon>Leptolyngbyaceae</taxon>
        <taxon>Leptolyngbya group</taxon>
        <taxon>Leptolyngbya</taxon>
    </lineage>
</organism>
<reference evidence="2 3" key="1">
    <citation type="submission" date="2022-04" db="EMBL/GenBank/DDBJ databases">
        <title>Positive selection, recombination, and allopatry shape intraspecific diversity of widespread and dominant cyanobacteria.</title>
        <authorList>
            <person name="Wei J."/>
            <person name="Shu W."/>
            <person name="Hu C."/>
        </authorList>
    </citation>
    <scope>NUCLEOTIDE SEQUENCE [LARGE SCALE GENOMIC DNA]</scope>
    <source>
        <strain evidence="2 3">DQ-A4</strain>
    </source>
</reference>
<evidence type="ECO:0000313" key="2">
    <source>
        <dbReference type="EMBL" id="MEP0949556.1"/>
    </source>
</evidence>
<evidence type="ECO:0000256" key="1">
    <source>
        <dbReference type="SAM" id="Phobius"/>
    </source>
</evidence>
<evidence type="ECO:0000313" key="3">
    <source>
        <dbReference type="Proteomes" id="UP001482513"/>
    </source>
</evidence>
<keyword evidence="1" id="KW-0472">Membrane</keyword>